<feature type="compositionally biased region" description="Basic and acidic residues" evidence="5">
    <location>
        <begin position="501"/>
        <end position="510"/>
    </location>
</feature>
<dbReference type="PANTHER" id="PTHR45339">
    <property type="entry name" value="HYBRID SIGNAL TRANSDUCTION HISTIDINE KINASE J"/>
    <property type="match status" value="1"/>
</dbReference>
<dbReference type="PROSITE" id="PS50110">
    <property type="entry name" value="RESPONSE_REGULATORY"/>
    <property type="match status" value="1"/>
</dbReference>
<proteinExistence type="inferred from homology"/>
<dbReference type="PANTHER" id="PTHR45339:SF1">
    <property type="entry name" value="HYBRID SIGNAL TRANSDUCTION HISTIDINE KINASE J"/>
    <property type="match status" value="1"/>
</dbReference>
<feature type="modified residue" description="4-aspartylphosphate" evidence="4">
    <location>
        <position position="336"/>
    </location>
</feature>
<gene>
    <name evidence="7" type="ORF">HMPREF1541_04821</name>
</gene>
<evidence type="ECO:0000256" key="2">
    <source>
        <dbReference type="ARBA" id="ARBA00023012"/>
    </source>
</evidence>
<dbReference type="Proteomes" id="UP000030752">
    <property type="component" value="Unassembled WGS sequence"/>
</dbReference>
<dbReference type="GeneID" id="19972160"/>
<dbReference type="Pfam" id="PF00072">
    <property type="entry name" value="Response_reg"/>
    <property type="match status" value="1"/>
</dbReference>
<organism evidence="7 8">
    <name type="scientific">Cyphellophora europaea (strain CBS 101466)</name>
    <name type="common">Phialophora europaea</name>
    <dbReference type="NCBI Taxonomy" id="1220924"/>
    <lineage>
        <taxon>Eukaryota</taxon>
        <taxon>Fungi</taxon>
        <taxon>Dikarya</taxon>
        <taxon>Ascomycota</taxon>
        <taxon>Pezizomycotina</taxon>
        <taxon>Eurotiomycetes</taxon>
        <taxon>Chaetothyriomycetidae</taxon>
        <taxon>Chaetothyriales</taxon>
        <taxon>Cyphellophoraceae</taxon>
        <taxon>Cyphellophora</taxon>
    </lineage>
</organism>
<dbReference type="STRING" id="1220924.W2RXZ5"/>
<protein>
    <recommendedName>
        <fullName evidence="6">Response regulatory domain-containing protein</fullName>
    </recommendedName>
</protein>
<keyword evidence="1 4" id="KW-0597">Phosphoprotein</keyword>
<feature type="compositionally biased region" description="Basic and acidic residues" evidence="5">
    <location>
        <begin position="463"/>
        <end position="488"/>
    </location>
</feature>
<reference evidence="7 8" key="1">
    <citation type="submission" date="2013-03" db="EMBL/GenBank/DDBJ databases">
        <title>The Genome Sequence of Phialophora europaea CBS 101466.</title>
        <authorList>
            <consortium name="The Broad Institute Genomics Platform"/>
            <person name="Cuomo C."/>
            <person name="de Hoog S."/>
            <person name="Gorbushina A."/>
            <person name="Walker B."/>
            <person name="Young S.K."/>
            <person name="Zeng Q."/>
            <person name="Gargeya S."/>
            <person name="Fitzgerald M."/>
            <person name="Haas B."/>
            <person name="Abouelleil A."/>
            <person name="Allen A.W."/>
            <person name="Alvarado L."/>
            <person name="Arachchi H.M."/>
            <person name="Berlin A.M."/>
            <person name="Chapman S.B."/>
            <person name="Gainer-Dewar J."/>
            <person name="Goldberg J."/>
            <person name="Griggs A."/>
            <person name="Gujja S."/>
            <person name="Hansen M."/>
            <person name="Howarth C."/>
            <person name="Imamovic A."/>
            <person name="Ireland A."/>
            <person name="Larimer J."/>
            <person name="McCowan C."/>
            <person name="Murphy C."/>
            <person name="Pearson M."/>
            <person name="Poon T.W."/>
            <person name="Priest M."/>
            <person name="Roberts A."/>
            <person name="Saif S."/>
            <person name="Shea T."/>
            <person name="Sisk P."/>
            <person name="Sykes S."/>
            <person name="Wortman J."/>
            <person name="Nusbaum C."/>
            <person name="Birren B."/>
        </authorList>
    </citation>
    <scope>NUCLEOTIDE SEQUENCE [LARGE SCALE GENOMIC DNA]</scope>
    <source>
        <strain evidence="7 8">CBS 101466</strain>
    </source>
</reference>
<evidence type="ECO:0000256" key="5">
    <source>
        <dbReference type="SAM" id="MobiDB-lite"/>
    </source>
</evidence>
<keyword evidence="2" id="KW-0902">Two-component regulatory system</keyword>
<accession>W2RXZ5</accession>
<evidence type="ECO:0000313" key="7">
    <source>
        <dbReference type="EMBL" id="ETN40544.1"/>
    </source>
</evidence>
<dbReference type="VEuPathDB" id="FungiDB:HMPREF1541_04821"/>
<evidence type="ECO:0000256" key="1">
    <source>
        <dbReference type="ARBA" id="ARBA00022553"/>
    </source>
</evidence>
<dbReference type="eggNOG" id="KOG0519">
    <property type="taxonomic scope" value="Eukaryota"/>
</dbReference>
<evidence type="ECO:0000256" key="3">
    <source>
        <dbReference type="ARBA" id="ARBA00093463"/>
    </source>
</evidence>
<evidence type="ECO:0000313" key="8">
    <source>
        <dbReference type="Proteomes" id="UP000030752"/>
    </source>
</evidence>
<evidence type="ECO:0000256" key="4">
    <source>
        <dbReference type="PROSITE-ProRule" id="PRU00169"/>
    </source>
</evidence>
<dbReference type="InterPro" id="IPR001789">
    <property type="entry name" value="Sig_transdc_resp-reg_receiver"/>
</dbReference>
<feature type="region of interest" description="Disordered" evidence="5">
    <location>
        <begin position="463"/>
        <end position="575"/>
    </location>
</feature>
<feature type="compositionally biased region" description="Basic residues" evidence="5">
    <location>
        <begin position="173"/>
        <end position="185"/>
    </location>
</feature>
<dbReference type="OrthoDB" id="21225at2759"/>
<keyword evidence="8" id="KW-1185">Reference proteome</keyword>
<comment type="similarity">
    <text evidence="3">Belongs to the SSK1 family.</text>
</comment>
<dbReference type="InParanoid" id="W2RXZ5"/>
<dbReference type="RefSeq" id="XP_008717387.1">
    <property type="nucleotide sequence ID" value="XM_008719165.1"/>
</dbReference>
<name>W2RXZ5_CYPE1</name>
<dbReference type="FunFam" id="3.40.50.2300:FF:000146">
    <property type="entry name" value="Putative two-component response regulator SSK1p"/>
    <property type="match status" value="1"/>
</dbReference>
<evidence type="ECO:0000259" key="6">
    <source>
        <dbReference type="PROSITE" id="PS50110"/>
    </source>
</evidence>
<dbReference type="SMART" id="SM00448">
    <property type="entry name" value="REC"/>
    <property type="match status" value="1"/>
</dbReference>
<dbReference type="CDD" id="cd17546">
    <property type="entry name" value="REC_hyHK_CKI1_RcsC-like"/>
    <property type="match status" value="1"/>
</dbReference>
<dbReference type="Gene3D" id="3.40.50.2300">
    <property type="match status" value="1"/>
</dbReference>
<feature type="compositionally biased region" description="Polar residues" evidence="5">
    <location>
        <begin position="186"/>
        <end position="198"/>
    </location>
</feature>
<dbReference type="SUPFAM" id="SSF52172">
    <property type="entry name" value="CheY-like"/>
    <property type="match status" value="1"/>
</dbReference>
<feature type="region of interest" description="Disordered" evidence="5">
    <location>
        <begin position="158"/>
        <end position="198"/>
    </location>
</feature>
<feature type="region of interest" description="Disordered" evidence="5">
    <location>
        <begin position="211"/>
        <end position="276"/>
    </location>
</feature>
<feature type="domain" description="Response regulatory" evidence="6">
    <location>
        <begin position="287"/>
        <end position="443"/>
    </location>
</feature>
<dbReference type="AlphaFoldDB" id="W2RXZ5"/>
<dbReference type="EMBL" id="KB822720">
    <property type="protein sequence ID" value="ETN40544.1"/>
    <property type="molecule type" value="Genomic_DNA"/>
</dbReference>
<dbReference type="HOGENOM" id="CLU_008307_4_1_1"/>
<feature type="compositionally biased region" description="Gly residues" evidence="5">
    <location>
        <begin position="529"/>
        <end position="538"/>
    </location>
</feature>
<sequence>MLRKVWVKRPNASATRVEVNGDDLVDSLRDVILFKYANSLGRTIDSPDITLKIVARDQLNAGSAGHERTLGPEEPIGRTLDDHFPGGQTIEDALIIELAKGRTPRPSPRPGNHQMTYYLPSEHYRPDDAARDYFGPMPVQSPHIVQTNHGPVHSMAVLSTGQLPPLPSPGGGHSRRHAGRPKYGRQHTSSPTVLHTTQPNGALIEPKAQLNSQPSAPIPTPPAPSVDRDKPSITPPNRVSSPHPGQRPKKKKTSSSRPGASATANGDGANPKPASASLLDGTVPPINVLIVEDNVINLKLLEAFMKRLKVRWKSAQDGKEAVEKWREGGFHLVLMDIQLPVMNGLAATKEIRRLELVNGIGVFGGKNGSGGGSPGEAGHEVRELKAEDNLGDKAGFKSPVIIVALTASSLQSDRHEALAAGCNDFLTKPVNFVWMERKVTEWGCMQALIDFDGWRKWKEYASAKEAAESPAEREKREKEEKRKQKEALKAMFSKGPPGLGAKKDEKKEEINPPPNGIHAGPQTPKKEGGTGGKDGGSAAGSVGKKRQGKRGSTGSLASKPGASEALDVVGEEDER</sequence>
<dbReference type="InterPro" id="IPR011006">
    <property type="entry name" value="CheY-like_superfamily"/>
</dbReference>
<dbReference type="GO" id="GO:0000156">
    <property type="term" value="F:phosphorelay response regulator activity"/>
    <property type="evidence" value="ECO:0007669"/>
    <property type="project" value="UniProtKB-ARBA"/>
</dbReference>